<dbReference type="SUPFAM" id="SSF81606">
    <property type="entry name" value="PP2C-like"/>
    <property type="match status" value="1"/>
</dbReference>
<dbReference type="Pfam" id="PF13672">
    <property type="entry name" value="PP2C_2"/>
    <property type="match status" value="1"/>
</dbReference>
<dbReference type="SMART" id="SM00331">
    <property type="entry name" value="PP2C_SIG"/>
    <property type="match status" value="1"/>
</dbReference>
<accession>A0A2M9CZE1</accession>
<dbReference type="InterPro" id="IPR001932">
    <property type="entry name" value="PPM-type_phosphatase-like_dom"/>
</dbReference>
<dbReference type="SMART" id="SM00332">
    <property type="entry name" value="PP2Cc"/>
    <property type="match status" value="1"/>
</dbReference>
<dbReference type="AlphaFoldDB" id="A0A2M9CZE1"/>
<dbReference type="OrthoDB" id="9801841at2"/>
<proteinExistence type="predicted"/>
<evidence type="ECO:0000313" key="4">
    <source>
        <dbReference type="Proteomes" id="UP000231693"/>
    </source>
</evidence>
<evidence type="ECO:0000256" key="1">
    <source>
        <dbReference type="SAM" id="MobiDB-lite"/>
    </source>
</evidence>
<dbReference type="CDD" id="cd00143">
    <property type="entry name" value="PP2Cc"/>
    <property type="match status" value="1"/>
</dbReference>
<evidence type="ECO:0000313" key="3">
    <source>
        <dbReference type="EMBL" id="PJJ77316.1"/>
    </source>
</evidence>
<organism evidence="3 4">
    <name type="scientific">Sediminihabitans luteus</name>
    <dbReference type="NCBI Taxonomy" id="1138585"/>
    <lineage>
        <taxon>Bacteria</taxon>
        <taxon>Bacillati</taxon>
        <taxon>Actinomycetota</taxon>
        <taxon>Actinomycetes</taxon>
        <taxon>Micrococcales</taxon>
        <taxon>Cellulomonadaceae</taxon>
        <taxon>Sediminihabitans</taxon>
    </lineage>
</organism>
<dbReference type="EMBL" id="PGFE01000001">
    <property type="protein sequence ID" value="PJJ77316.1"/>
    <property type="molecule type" value="Genomic_DNA"/>
</dbReference>
<dbReference type="InterPro" id="IPR036457">
    <property type="entry name" value="PPM-type-like_dom_sf"/>
</dbReference>
<dbReference type="Proteomes" id="UP000231693">
    <property type="component" value="Unassembled WGS sequence"/>
</dbReference>
<name>A0A2M9CZE1_9CELL</name>
<feature type="region of interest" description="Disordered" evidence="1">
    <location>
        <begin position="255"/>
        <end position="280"/>
    </location>
</feature>
<reference evidence="3 4" key="1">
    <citation type="submission" date="2017-11" db="EMBL/GenBank/DDBJ databases">
        <title>Genomic Encyclopedia of Archaeal and Bacterial Type Strains, Phase II (KMG-II): From Individual Species to Whole Genera.</title>
        <authorList>
            <person name="Goeker M."/>
        </authorList>
    </citation>
    <scope>NUCLEOTIDE SEQUENCE [LARGE SCALE GENOMIC DNA]</scope>
    <source>
        <strain evidence="3 4">DSM 25478</strain>
    </source>
</reference>
<feature type="domain" description="PPM-type phosphatase" evidence="2">
    <location>
        <begin position="12"/>
        <end position="243"/>
    </location>
</feature>
<gene>
    <name evidence="3" type="ORF">CLV28_0535</name>
</gene>
<evidence type="ECO:0000259" key="2">
    <source>
        <dbReference type="PROSITE" id="PS51746"/>
    </source>
</evidence>
<feature type="compositionally biased region" description="Basic and acidic residues" evidence="1">
    <location>
        <begin position="268"/>
        <end position="280"/>
    </location>
</feature>
<comment type="caution">
    <text evidence="3">The sequence shown here is derived from an EMBL/GenBank/DDBJ whole genome shotgun (WGS) entry which is preliminary data.</text>
</comment>
<sequence length="280" mass="29059">MTARAGARHHLVSGARSHRGMRRLLNEDSFVAEGSIFVVADGMGGHEAGDVASAAAIEAVRPLVGLGVLAAEDVVAHLEIAQAAVRSIDTAAGRGAGTTFTGVVVAEQDGEPYWLVVNVGDSRTYQMSGGCLEQVSVDHSEVEELVAAGTITRAEAATHPRRHVVTRALGSWPAPEPDLWYVPMVPGDRMVVCSDGLTGELADARIAEVLREHAGPQEAADALVAEALAAGGRDNVTVVVVDVVAERGRAGADAAAAVPGAEDPWDDTLPRENREMEGVG</sequence>
<dbReference type="GO" id="GO:0004722">
    <property type="term" value="F:protein serine/threonine phosphatase activity"/>
    <property type="evidence" value="ECO:0007669"/>
    <property type="project" value="InterPro"/>
</dbReference>
<dbReference type="InterPro" id="IPR015655">
    <property type="entry name" value="PP2C"/>
</dbReference>
<protein>
    <submittedName>
        <fullName evidence="3">Protein phosphatase</fullName>
    </submittedName>
</protein>
<keyword evidence="4" id="KW-1185">Reference proteome</keyword>
<dbReference type="Gene3D" id="3.60.40.10">
    <property type="entry name" value="PPM-type phosphatase domain"/>
    <property type="match status" value="1"/>
</dbReference>
<dbReference type="PROSITE" id="PS51746">
    <property type="entry name" value="PPM_2"/>
    <property type="match status" value="1"/>
</dbReference>
<dbReference type="PANTHER" id="PTHR47992">
    <property type="entry name" value="PROTEIN PHOSPHATASE"/>
    <property type="match status" value="1"/>
</dbReference>